<dbReference type="Proteomes" id="UP001152300">
    <property type="component" value="Unassembled WGS sequence"/>
</dbReference>
<reference evidence="1" key="1">
    <citation type="submission" date="2022-11" db="EMBL/GenBank/DDBJ databases">
        <title>Genome Resource of Sclerotinia nivalis Strain SnTB1, a Plant Pathogen Isolated from American Ginseng.</title>
        <authorList>
            <person name="Fan S."/>
        </authorList>
    </citation>
    <scope>NUCLEOTIDE SEQUENCE</scope>
    <source>
        <strain evidence="1">SnTB1</strain>
    </source>
</reference>
<protein>
    <submittedName>
        <fullName evidence="1">Uncharacterized protein</fullName>
    </submittedName>
</protein>
<accession>A0A9X0B0T6</accession>
<name>A0A9X0B0T6_9HELO</name>
<gene>
    <name evidence="1" type="ORF">OCU04_001877</name>
</gene>
<dbReference type="EMBL" id="JAPEIS010000001">
    <property type="protein sequence ID" value="KAJ8071563.1"/>
    <property type="molecule type" value="Genomic_DNA"/>
</dbReference>
<proteinExistence type="predicted"/>
<comment type="caution">
    <text evidence="1">The sequence shown here is derived from an EMBL/GenBank/DDBJ whole genome shotgun (WGS) entry which is preliminary data.</text>
</comment>
<sequence length="76" mass="8518">MEVYNQKNIKTTIGTGAATTTILGTTAPTPDVNCNNSGVQFEAFSKNPSNHQLCRDTRTSTQPINTNVRNYWKYHR</sequence>
<evidence type="ECO:0000313" key="2">
    <source>
        <dbReference type="Proteomes" id="UP001152300"/>
    </source>
</evidence>
<evidence type="ECO:0000313" key="1">
    <source>
        <dbReference type="EMBL" id="KAJ8071563.1"/>
    </source>
</evidence>
<keyword evidence="2" id="KW-1185">Reference proteome</keyword>
<organism evidence="1 2">
    <name type="scientific">Sclerotinia nivalis</name>
    <dbReference type="NCBI Taxonomy" id="352851"/>
    <lineage>
        <taxon>Eukaryota</taxon>
        <taxon>Fungi</taxon>
        <taxon>Dikarya</taxon>
        <taxon>Ascomycota</taxon>
        <taxon>Pezizomycotina</taxon>
        <taxon>Leotiomycetes</taxon>
        <taxon>Helotiales</taxon>
        <taxon>Sclerotiniaceae</taxon>
        <taxon>Sclerotinia</taxon>
    </lineage>
</organism>
<dbReference type="AlphaFoldDB" id="A0A9X0B0T6"/>